<evidence type="ECO:0000256" key="3">
    <source>
        <dbReference type="ARBA" id="ARBA00012438"/>
    </source>
</evidence>
<evidence type="ECO:0000313" key="12">
    <source>
        <dbReference type="Proteomes" id="UP001464891"/>
    </source>
</evidence>
<dbReference type="Pfam" id="PF00512">
    <property type="entry name" value="HisKA"/>
    <property type="match status" value="1"/>
</dbReference>
<dbReference type="SUPFAM" id="SSF47384">
    <property type="entry name" value="Homodimeric domain of signal transducing histidine kinase"/>
    <property type="match status" value="1"/>
</dbReference>
<keyword evidence="12" id="KW-1185">Reference proteome</keyword>
<dbReference type="InterPro" id="IPR003018">
    <property type="entry name" value="GAF"/>
</dbReference>
<proteinExistence type="inferred from homology"/>
<dbReference type="InterPro" id="IPR003661">
    <property type="entry name" value="HisK_dim/P_dom"/>
</dbReference>
<feature type="domain" description="Phytochrome chromophore attachment site" evidence="9">
    <location>
        <begin position="30"/>
        <end position="194"/>
    </location>
</feature>
<dbReference type="EC" id="2.7.13.3" evidence="3"/>
<dbReference type="SMART" id="SM00387">
    <property type="entry name" value="HATPase_c"/>
    <property type="match status" value="1"/>
</dbReference>
<evidence type="ECO:0000313" key="11">
    <source>
        <dbReference type="EMBL" id="MEP0817732.1"/>
    </source>
</evidence>
<dbReference type="InterPro" id="IPR036890">
    <property type="entry name" value="HATPase_C_sf"/>
</dbReference>
<protein>
    <recommendedName>
        <fullName evidence="3">histidine kinase</fullName>
        <ecNumber evidence="3">2.7.13.3</ecNumber>
    </recommendedName>
</protein>
<dbReference type="PANTHER" id="PTHR43047">
    <property type="entry name" value="TWO-COMPONENT HISTIDINE PROTEIN KINASE"/>
    <property type="match status" value="1"/>
</dbReference>
<dbReference type="Proteomes" id="UP001464891">
    <property type="component" value="Unassembled WGS sequence"/>
</dbReference>
<dbReference type="SUPFAM" id="SSF55874">
    <property type="entry name" value="ATPase domain of HSP90 chaperone/DNA topoisomerase II/histidine kinase"/>
    <property type="match status" value="1"/>
</dbReference>
<dbReference type="CDD" id="cd00082">
    <property type="entry name" value="HisKA"/>
    <property type="match status" value="1"/>
</dbReference>
<dbReference type="SMART" id="SM00065">
    <property type="entry name" value="GAF"/>
    <property type="match status" value="2"/>
</dbReference>
<dbReference type="Pfam" id="PF01590">
    <property type="entry name" value="GAF"/>
    <property type="match status" value="2"/>
</dbReference>
<dbReference type="InterPro" id="IPR029016">
    <property type="entry name" value="GAF-like_dom_sf"/>
</dbReference>
<evidence type="ECO:0000256" key="1">
    <source>
        <dbReference type="ARBA" id="ARBA00000085"/>
    </source>
</evidence>
<sequence>MSERKQAEWQQTERDCLLRNIALRIRRSLSLDQILATTVVEIRQFLQTDRLLIYRFDSNQNGTLVAESVSPEWSLYPARKSHSVWQSSSDLNTELNQNQIINDTAEGNYAVEFLQLMNQLQVKAKLVVPIFQADAAFANEPVEVDTTSTEQSSTTQTDEPNQEQSWGLLVAQQCSEAHFWQPDEVEFLEQVATLVSIAVRQAELFNQLQQQAQREQLLNQINRAINSTLDSEQILDEITQCIGRYFAVDRVIIFQFQASFIQILNEWRVNPEIGSMLSFQAPVSVWPDLLDLDSEFYHRRVFHAPDYAARNVTIQRVQQYHLSVLSAPIFIQDALFGGIGLHTTSDYRQFTTDEISLLEKIAEQAAIALCKTKNLVQSKTQELEVEKQISEAVNQAKTEFLSTMSHELRTPLNAILGLSQLLQKQIFGSLNDKQQEYISCIHSSGENLLSLINDILDCSRIEAGYEELSLAPISIPELCQYCLGTVKEQALAKGLQLVSTIDSQAKTCVADERRLKQMLLNLLSNAVKFTSVGQVSLSVCKQTDDFIFTIADTGIGIDEAEIPLLFQLFSQVDGELNRQYEGTGLGLALTRKLARLHGGDVTVTSTLGCGSQFTLCLPDLSLTSHATSFSS</sequence>
<dbReference type="InterPro" id="IPR003594">
    <property type="entry name" value="HATPase_dom"/>
</dbReference>
<keyword evidence="5" id="KW-0808">Transferase</keyword>
<evidence type="ECO:0000256" key="5">
    <source>
        <dbReference type="ARBA" id="ARBA00022679"/>
    </source>
</evidence>
<dbReference type="Gene3D" id="3.30.450.40">
    <property type="match status" value="2"/>
</dbReference>
<dbReference type="PROSITE" id="PS50046">
    <property type="entry name" value="PHYTOCHROME_2"/>
    <property type="match status" value="1"/>
</dbReference>
<dbReference type="RefSeq" id="WP_190434397.1">
    <property type="nucleotide sequence ID" value="NZ_JAMPKM010000006.1"/>
</dbReference>
<dbReference type="EMBL" id="JAMPKM010000006">
    <property type="protein sequence ID" value="MEP0817732.1"/>
    <property type="molecule type" value="Genomic_DNA"/>
</dbReference>
<dbReference type="CDD" id="cd16922">
    <property type="entry name" value="HATPase_EvgS-ArcB-TorS-like"/>
    <property type="match status" value="1"/>
</dbReference>
<dbReference type="Pfam" id="PF02518">
    <property type="entry name" value="HATPase_c"/>
    <property type="match status" value="1"/>
</dbReference>
<evidence type="ECO:0000259" key="9">
    <source>
        <dbReference type="PROSITE" id="PS50046"/>
    </source>
</evidence>
<feature type="domain" description="Histidine kinase" evidence="10">
    <location>
        <begin position="403"/>
        <end position="621"/>
    </location>
</feature>
<evidence type="ECO:0000256" key="7">
    <source>
        <dbReference type="ARBA" id="ARBA00023012"/>
    </source>
</evidence>
<comment type="caution">
    <text evidence="11">The sequence shown here is derived from an EMBL/GenBank/DDBJ whole genome shotgun (WGS) entry which is preliminary data.</text>
</comment>
<dbReference type="Gene3D" id="1.10.287.130">
    <property type="match status" value="1"/>
</dbReference>
<dbReference type="PROSITE" id="PS50109">
    <property type="entry name" value="HIS_KIN"/>
    <property type="match status" value="1"/>
</dbReference>
<accession>A0ABV0J7I3</accession>
<dbReference type="InterPro" id="IPR036097">
    <property type="entry name" value="HisK_dim/P_sf"/>
</dbReference>
<dbReference type="InterPro" id="IPR016132">
    <property type="entry name" value="Phyto_chromo_attachment"/>
</dbReference>
<keyword evidence="7" id="KW-0902">Two-component regulatory system</keyword>
<evidence type="ECO:0000256" key="4">
    <source>
        <dbReference type="ARBA" id="ARBA00022553"/>
    </source>
</evidence>
<dbReference type="SMART" id="SM00388">
    <property type="entry name" value="HisKA"/>
    <property type="match status" value="1"/>
</dbReference>
<keyword evidence="4" id="KW-0597">Phosphoprotein</keyword>
<evidence type="ECO:0000256" key="6">
    <source>
        <dbReference type="ARBA" id="ARBA00022777"/>
    </source>
</evidence>
<gene>
    <name evidence="11" type="ORF">NC998_11570</name>
</gene>
<organism evidence="11 12">
    <name type="scientific">Trichocoleus desertorum GB2-A4</name>
    <dbReference type="NCBI Taxonomy" id="2933944"/>
    <lineage>
        <taxon>Bacteria</taxon>
        <taxon>Bacillati</taxon>
        <taxon>Cyanobacteriota</taxon>
        <taxon>Cyanophyceae</taxon>
        <taxon>Leptolyngbyales</taxon>
        <taxon>Trichocoleusaceae</taxon>
        <taxon>Trichocoleus</taxon>
    </lineage>
</organism>
<evidence type="ECO:0000256" key="2">
    <source>
        <dbReference type="ARBA" id="ARBA00006402"/>
    </source>
</evidence>
<evidence type="ECO:0000256" key="8">
    <source>
        <dbReference type="SAM" id="MobiDB-lite"/>
    </source>
</evidence>
<dbReference type="SUPFAM" id="SSF55781">
    <property type="entry name" value="GAF domain-like"/>
    <property type="match status" value="2"/>
</dbReference>
<dbReference type="PRINTS" id="PR00344">
    <property type="entry name" value="BCTRLSENSOR"/>
</dbReference>
<dbReference type="Gene3D" id="3.30.565.10">
    <property type="entry name" value="Histidine kinase-like ATPase, C-terminal domain"/>
    <property type="match status" value="1"/>
</dbReference>
<dbReference type="InterPro" id="IPR004358">
    <property type="entry name" value="Sig_transdc_His_kin-like_C"/>
</dbReference>
<comment type="catalytic activity">
    <reaction evidence="1">
        <text>ATP + protein L-histidine = ADP + protein N-phospho-L-histidine.</text>
        <dbReference type="EC" id="2.7.13.3"/>
    </reaction>
</comment>
<reference evidence="11 12" key="1">
    <citation type="submission" date="2022-04" db="EMBL/GenBank/DDBJ databases">
        <title>Positive selection, recombination, and allopatry shape intraspecific diversity of widespread and dominant cyanobacteria.</title>
        <authorList>
            <person name="Wei J."/>
            <person name="Shu W."/>
            <person name="Hu C."/>
        </authorList>
    </citation>
    <scope>NUCLEOTIDE SEQUENCE [LARGE SCALE GENOMIC DNA]</scope>
    <source>
        <strain evidence="11 12">GB2-A4</strain>
    </source>
</reference>
<dbReference type="PANTHER" id="PTHR43047:SF63">
    <property type="entry name" value="HISTIDINE KINASE"/>
    <property type="match status" value="1"/>
</dbReference>
<feature type="compositionally biased region" description="Low complexity" evidence="8">
    <location>
        <begin position="144"/>
        <end position="159"/>
    </location>
</feature>
<keyword evidence="6" id="KW-0418">Kinase</keyword>
<feature type="region of interest" description="Disordered" evidence="8">
    <location>
        <begin position="142"/>
        <end position="162"/>
    </location>
</feature>
<name>A0ABV0J7I3_9CYAN</name>
<evidence type="ECO:0000259" key="10">
    <source>
        <dbReference type="PROSITE" id="PS50109"/>
    </source>
</evidence>
<dbReference type="InterPro" id="IPR005467">
    <property type="entry name" value="His_kinase_dom"/>
</dbReference>
<comment type="similarity">
    <text evidence="2">In the N-terminal section; belongs to the phytochrome family.</text>
</comment>